<comment type="similarity">
    <text evidence="1">Belongs to the LysR transcriptional regulatory family.</text>
</comment>
<protein>
    <submittedName>
        <fullName evidence="7">DNA-binding transcriptional LysR family regulator</fullName>
    </submittedName>
</protein>
<name>A0A7W6CEY1_9SPHN</name>
<evidence type="ECO:0000256" key="1">
    <source>
        <dbReference type="ARBA" id="ARBA00009437"/>
    </source>
</evidence>
<comment type="caution">
    <text evidence="7">The sequence shown here is derived from an EMBL/GenBank/DDBJ whole genome shotgun (WGS) entry which is preliminary data.</text>
</comment>
<evidence type="ECO:0000256" key="4">
    <source>
        <dbReference type="ARBA" id="ARBA00023159"/>
    </source>
</evidence>
<dbReference type="PANTHER" id="PTHR30293">
    <property type="entry name" value="TRANSCRIPTIONAL REGULATORY PROTEIN NAC-RELATED"/>
    <property type="match status" value="1"/>
</dbReference>
<dbReference type="AlphaFoldDB" id="A0A7W6CEY1"/>
<keyword evidence="4" id="KW-0010">Activator</keyword>
<dbReference type="SUPFAM" id="SSF46785">
    <property type="entry name" value="Winged helix' DNA-binding domain"/>
    <property type="match status" value="1"/>
</dbReference>
<proteinExistence type="inferred from homology"/>
<dbReference type="RefSeq" id="WP_183625417.1">
    <property type="nucleotide sequence ID" value="NZ_JACIDX010000007.1"/>
</dbReference>
<dbReference type="GO" id="GO:0003700">
    <property type="term" value="F:DNA-binding transcription factor activity"/>
    <property type="evidence" value="ECO:0007669"/>
    <property type="project" value="InterPro"/>
</dbReference>
<keyword evidence="3 7" id="KW-0238">DNA-binding</keyword>
<dbReference type="InterPro" id="IPR000847">
    <property type="entry name" value="LysR_HTH_N"/>
</dbReference>
<gene>
    <name evidence="7" type="ORF">GGR38_002226</name>
</gene>
<keyword evidence="8" id="KW-1185">Reference proteome</keyword>
<dbReference type="InterPro" id="IPR036390">
    <property type="entry name" value="WH_DNA-bd_sf"/>
</dbReference>
<dbReference type="Proteomes" id="UP000548867">
    <property type="component" value="Unassembled WGS sequence"/>
</dbReference>
<dbReference type="GO" id="GO:2000142">
    <property type="term" value="P:regulation of DNA-templated transcription initiation"/>
    <property type="evidence" value="ECO:0007669"/>
    <property type="project" value="TreeGrafter"/>
</dbReference>
<keyword evidence="2" id="KW-0805">Transcription regulation</keyword>
<dbReference type="Pfam" id="PF03466">
    <property type="entry name" value="LysR_substrate"/>
    <property type="match status" value="1"/>
</dbReference>
<evidence type="ECO:0000256" key="5">
    <source>
        <dbReference type="ARBA" id="ARBA00023163"/>
    </source>
</evidence>
<evidence type="ECO:0000313" key="7">
    <source>
        <dbReference type="EMBL" id="MBB3955274.1"/>
    </source>
</evidence>
<feature type="domain" description="HTH lysR-type" evidence="6">
    <location>
        <begin position="1"/>
        <end position="58"/>
    </location>
</feature>
<dbReference type="SUPFAM" id="SSF53850">
    <property type="entry name" value="Periplasmic binding protein-like II"/>
    <property type="match status" value="1"/>
</dbReference>
<dbReference type="GO" id="GO:0003677">
    <property type="term" value="F:DNA binding"/>
    <property type="evidence" value="ECO:0007669"/>
    <property type="project" value="UniProtKB-KW"/>
</dbReference>
<organism evidence="7 8">
    <name type="scientific">Novosphingobium sediminicola</name>
    <dbReference type="NCBI Taxonomy" id="563162"/>
    <lineage>
        <taxon>Bacteria</taxon>
        <taxon>Pseudomonadati</taxon>
        <taxon>Pseudomonadota</taxon>
        <taxon>Alphaproteobacteria</taxon>
        <taxon>Sphingomonadales</taxon>
        <taxon>Sphingomonadaceae</taxon>
        <taxon>Novosphingobium</taxon>
    </lineage>
</organism>
<dbReference type="Pfam" id="PF00126">
    <property type="entry name" value="HTH_1"/>
    <property type="match status" value="1"/>
</dbReference>
<dbReference type="InterPro" id="IPR005119">
    <property type="entry name" value="LysR_subst-bd"/>
</dbReference>
<evidence type="ECO:0000313" key="8">
    <source>
        <dbReference type="Proteomes" id="UP000548867"/>
    </source>
</evidence>
<accession>A0A7W6CEY1</accession>
<evidence type="ECO:0000256" key="3">
    <source>
        <dbReference type="ARBA" id="ARBA00023125"/>
    </source>
</evidence>
<keyword evidence="5" id="KW-0804">Transcription</keyword>
<sequence length="312" mass="33766">MDFERWKLFLKVAEMGSLSKVAVVMKRRQPVVSRHINALEIECGCTLFYRTGRGVALTEVGEAILPRVQTMVRESEQIMMDIKGQAGVPVGAVSVGLLPSVRIASEFLGAALEKFPQVTLHLTEAAGGQLAEQVAMGRIDLALVLREPGALSPSDEALVTLPLCVVGPPGDPITSQREIALAQVQGLPLIQAKPPNVLRMHIEQAARRAGVNLTYGPQIDALATQKQVIAKGMGYTITTRMAVREDVAAGLLSAADIIDPRMDLMLVLVRSNQRPATLAIRKIARLLAEEVRRLPEVYGDDESPSFVPLTVQ</sequence>
<dbReference type="Gene3D" id="3.40.190.10">
    <property type="entry name" value="Periplasmic binding protein-like II"/>
    <property type="match status" value="2"/>
</dbReference>
<evidence type="ECO:0000259" key="6">
    <source>
        <dbReference type="PROSITE" id="PS50931"/>
    </source>
</evidence>
<dbReference type="EMBL" id="JACIDX010000007">
    <property type="protein sequence ID" value="MBB3955274.1"/>
    <property type="molecule type" value="Genomic_DNA"/>
</dbReference>
<dbReference type="PANTHER" id="PTHR30293:SF0">
    <property type="entry name" value="NITROGEN ASSIMILATION REGULATORY PROTEIN NAC"/>
    <property type="match status" value="1"/>
</dbReference>
<dbReference type="Gene3D" id="1.10.10.10">
    <property type="entry name" value="Winged helix-like DNA-binding domain superfamily/Winged helix DNA-binding domain"/>
    <property type="match status" value="1"/>
</dbReference>
<dbReference type="InterPro" id="IPR036388">
    <property type="entry name" value="WH-like_DNA-bd_sf"/>
</dbReference>
<dbReference type="PROSITE" id="PS50931">
    <property type="entry name" value="HTH_LYSR"/>
    <property type="match status" value="1"/>
</dbReference>
<reference evidence="7 8" key="1">
    <citation type="submission" date="2020-08" db="EMBL/GenBank/DDBJ databases">
        <title>Genomic Encyclopedia of Type Strains, Phase IV (KMG-IV): sequencing the most valuable type-strain genomes for metagenomic binning, comparative biology and taxonomic classification.</title>
        <authorList>
            <person name="Goeker M."/>
        </authorList>
    </citation>
    <scope>NUCLEOTIDE SEQUENCE [LARGE SCALE GENOMIC DNA]</scope>
    <source>
        <strain evidence="7 8">DSM 27057</strain>
    </source>
</reference>
<evidence type="ECO:0000256" key="2">
    <source>
        <dbReference type="ARBA" id="ARBA00023015"/>
    </source>
</evidence>